<gene>
    <name evidence="2" type="ORF">SHERM_19546</name>
</gene>
<name>A0A9N7N6S8_STRHE</name>
<evidence type="ECO:0000256" key="1">
    <source>
        <dbReference type="SAM" id="MobiDB-lite"/>
    </source>
</evidence>
<evidence type="ECO:0000313" key="3">
    <source>
        <dbReference type="Proteomes" id="UP001153555"/>
    </source>
</evidence>
<organism evidence="2 3">
    <name type="scientific">Striga hermonthica</name>
    <name type="common">Purple witchweed</name>
    <name type="synonym">Buchnera hermonthica</name>
    <dbReference type="NCBI Taxonomy" id="68872"/>
    <lineage>
        <taxon>Eukaryota</taxon>
        <taxon>Viridiplantae</taxon>
        <taxon>Streptophyta</taxon>
        <taxon>Embryophyta</taxon>
        <taxon>Tracheophyta</taxon>
        <taxon>Spermatophyta</taxon>
        <taxon>Magnoliopsida</taxon>
        <taxon>eudicotyledons</taxon>
        <taxon>Gunneridae</taxon>
        <taxon>Pentapetalae</taxon>
        <taxon>asterids</taxon>
        <taxon>lamiids</taxon>
        <taxon>Lamiales</taxon>
        <taxon>Orobanchaceae</taxon>
        <taxon>Buchnereae</taxon>
        <taxon>Striga</taxon>
    </lineage>
</organism>
<feature type="region of interest" description="Disordered" evidence="1">
    <location>
        <begin position="1"/>
        <end position="25"/>
    </location>
</feature>
<sequence>MAAGVRSFRDTHEANDDGTFPATTVDAAVRSRAPARQDKADEGLFSLSSFSNPIGFLSEFTEDDFKQRISSTIKKIKAGCLLQGGQKRIGNNRRELSTIDANIVEVVPHPCAAVKKGSEREVLLHKWRQRYIPLRINEDYLLFGMKIVQSNSFACQLEDCIIMDAIDEEDHKATGDHEVPMMWKLKWNTDGSEAVVDIVGVDNKNPLAVTEYIDDIYDYYKKVEEACSVSIQGICGMVKLDGCSVFRCAVEATWKGVRSSSGEGRASFRPAQVISGNKSNWTFCTNQDRLL</sequence>
<reference evidence="2" key="1">
    <citation type="submission" date="2019-12" db="EMBL/GenBank/DDBJ databases">
        <authorList>
            <person name="Scholes J."/>
        </authorList>
    </citation>
    <scope>NUCLEOTIDE SEQUENCE</scope>
</reference>
<dbReference type="AlphaFoldDB" id="A0A9N7N6S8"/>
<accession>A0A9N7N6S8</accession>
<protein>
    <submittedName>
        <fullName evidence="2">Uncharacterized protein</fullName>
    </submittedName>
</protein>
<comment type="caution">
    <text evidence="2">The sequence shown here is derived from an EMBL/GenBank/DDBJ whole genome shotgun (WGS) entry which is preliminary data.</text>
</comment>
<dbReference type="EMBL" id="CACSLK010021040">
    <property type="protein sequence ID" value="CAA0821698.1"/>
    <property type="molecule type" value="Genomic_DNA"/>
</dbReference>
<keyword evidence="3" id="KW-1185">Reference proteome</keyword>
<evidence type="ECO:0000313" key="2">
    <source>
        <dbReference type="EMBL" id="CAA0821698.1"/>
    </source>
</evidence>
<dbReference type="Proteomes" id="UP001153555">
    <property type="component" value="Unassembled WGS sequence"/>
</dbReference>
<proteinExistence type="predicted"/>